<dbReference type="InterPro" id="IPR036875">
    <property type="entry name" value="Znf_CCHC_sf"/>
</dbReference>
<keyword evidence="13" id="KW-1185">Reference proteome</keyword>
<dbReference type="InterPro" id="IPR003445">
    <property type="entry name" value="Cat_transpt"/>
</dbReference>
<evidence type="ECO:0000256" key="3">
    <source>
        <dbReference type="ARBA" id="ARBA00022448"/>
    </source>
</evidence>
<feature type="transmembrane region" description="Helical" evidence="10">
    <location>
        <begin position="556"/>
        <end position="574"/>
    </location>
</feature>
<evidence type="ECO:0000256" key="8">
    <source>
        <dbReference type="PROSITE-ProRule" id="PRU00047"/>
    </source>
</evidence>
<dbReference type="GO" id="GO:0008270">
    <property type="term" value="F:zinc ion binding"/>
    <property type="evidence" value="ECO:0007669"/>
    <property type="project" value="UniProtKB-KW"/>
</dbReference>
<evidence type="ECO:0000256" key="2">
    <source>
        <dbReference type="ARBA" id="ARBA00010864"/>
    </source>
</evidence>
<evidence type="ECO:0000313" key="13">
    <source>
        <dbReference type="Proteomes" id="UP000626092"/>
    </source>
</evidence>
<dbReference type="InterPro" id="IPR001878">
    <property type="entry name" value="Znf_CCHC"/>
</dbReference>
<proteinExistence type="inferred from homology"/>
<evidence type="ECO:0000259" key="11">
    <source>
        <dbReference type="PROSITE" id="PS50158"/>
    </source>
</evidence>
<comment type="similarity">
    <text evidence="2">Belongs to the TrkH potassium transport family. HKT (TC 2.A.38.3) subfamily.</text>
</comment>
<feature type="compositionally biased region" description="Polar residues" evidence="9">
    <location>
        <begin position="145"/>
        <end position="161"/>
    </location>
</feature>
<keyword evidence="8" id="KW-0862">Zinc</keyword>
<keyword evidence="6" id="KW-0406">Ion transport</keyword>
<dbReference type="Pfam" id="PF22936">
    <property type="entry name" value="Pol_BBD"/>
    <property type="match status" value="1"/>
</dbReference>
<evidence type="ECO:0000256" key="1">
    <source>
        <dbReference type="ARBA" id="ARBA00004141"/>
    </source>
</evidence>
<dbReference type="SMART" id="SM00343">
    <property type="entry name" value="ZnF_C2HC"/>
    <property type="match status" value="1"/>
</dbReference>
<dbReference type="Pfam" id="PF02386">
    <property type="entry name" value="TrkH"/>
    <property type="match status" value="2"/>
</dbReference>
<evidence type="ECO:0000256" key="9">
    <source>
        <dbReference type="SAM" id="MobiDB-lite"/>
    </source>
</evidence>
<accession>A0A834HI02</accession>
<evidence type="ECO:0000256" key="10">
    <source>
        <dbReference type="SAM" id="Phobius"/>
    </source>
</evidence>
<feature type="region of interest" description="Disordered" evidence="9">
    <location>
        <begin position="145"/>
        <end position="186"/>
    </location>
</feature>
<comment type="subcellular location">
    <subcellularLocation>
        <location evidence="1">Membrane</location>
        <topology evidence="1">Multi-pass membrane protein</topology>
    </subcellularLocation>
</comment>
<name>A0A834HI02_RHOSS</name>
<keyword evidence="3" id="KW-0813">Transport</keyword>
<dbReference type="OrthoDB" id="9999863at2759"/>
<reference evidence="12" key="1">
    <citation type="submission" date="2019-11" db="EMBL/GenBank/DDBJ databases">
        <authorList>
            <person name="Liu Y."/>
            <person name="Hou J."/>
            <person name="Li T.-Q."/>
            <person name="Guan C.-H."/>
            <person name="Wu X."/>
            <person name="Wu H.-Z."/>
            <person name="Ling F."/>
            <person name="Zhang R."/>
            <person name="Shi X.-G."/>
            <person name="Ren J.-P."/>
            <person name="Chen E.-F."/>
            <person name="Sun J.-M."/>
        </authorList>
    </citation>
    <scope>NUCLEOTIDE SEQUENCE</scope>
    <source>
        <strain evidence="12">Adult_tree_wgs_1</strain>
        <tissue evidence="12">Leaves</tissue>
    </source>
</reference>
<feature type="transmembrane region" description="Helical" evidence="10">
    <location>
        <begin position="931"/>
        <end position="950"/>
    </location>
</feature>
<dbReference type="Pfam" id="PF00098">
    <property type="entry name" value="zf-CCHC"/>
    <property type="match status" value="1"/>
</dbReference>
<dbReference type="PROSITE" id="PS50158">
    <property type="entry name" value="ZF_CCHC"/>
    <property type="match status" value="1"/>
</dbReference>
<sequence>MAASSQQMKTWLFSTRIQPSSYSSSLWSCFETPYTAMPGPRDMGLRDGDQERGVWLPFEELWGVEALTGLNSYQNLVGSLFQDANSRHTSESVVDLSLISPAILVAFVVMIDGFGSNSLLLAREFMNGREAWVQLALVSHFTQKKSSSEGGENSALAVQSENRGRTSDGRSGGNNRSGSSSRGKGVQCYSCKEFGHVKRDCPLRKNKGKKFDDVSSASSLVVADDGDLLTVSEGINTSSPDEWILDSGCTMHVCSKKEFFDTFQGKDGGSLFLGDGTPCEIRGFGNVKIKMFDGAVRTLGGVAYVLKLRRNLISLSRMDSIGCKYFAGGGAMKITRGGKVLMKGEKCKGLYRLIGKTVYSTKVWKRRAQGNGYPRCESFAAKTKSCFQVANVCESKNPVGGKDGSRSYSRLSFSRLGGGAVMRRIFTKVEIDGFGSNSLLLAREFMNGPEAWVIGLVDREIPLLNLECHSPPLKGPSQFKSHFTNKKMSNLVHLAHKIKPHSTPVALIKLASLSHHPFYSLSELANKIKPFFNSSCTIFCSSFSSFRSRILRLNPFWIQLHYFVVLSVVGFLALKCSKPKTAPAFSPKDLDLFFTSVSATTVSSMATIEMEVFSNTQLVILTFLMFVGGEVFTSFLGLLFKASKSNIGEENRVVSANPDSENFHTQIELGLFLNNPQILDENPNTSLDSGIKSFGNMYLKHNSIRFLGHVVLCYLLIFHLGGSTLISLYILLVPSARQVLKQKGLQVQIFSVFTTVTSFTNGGFIPTNENMAVFNKNSGLLLLLIPLVLFGNTLHGPCLRLVIWVLEMVTKREELGYLLKNYGELGYDHLLSSMNCLCLAATVFGFILVQFLLFCSLEWNSEALSGLNSYQKLVGSLFQVVNSRHTGESIVDLSLLSPAILVVFIVMMYLPPRTSFFPTREEKSTKTNKKFVDYFLFSKLSYLAIFITLICITEKDKLKEDPLNFNVFNITLETISAYGNVGFSTGYSCKRRVKYDSYCEDKWFGLVGRCSDKGKLILIVVMFFGRLKNFGNKGGRAWKLS</sequence>
<dbReference type="InterPro" id="IPR051143">
    <property type="entry name" value="TrkH_K-transport"/>
</dbReference>
<dbReference type="AlphaFoldDB" id="A0A834HI02"/>
<dbReference type="GO" id="GO:0015081">
    <property type="term" value="F:sodium ion transmembrane transporter activity"/>
    <property type="evidence" value="ECO:0007669"/>
    <property type="project" value="TreeGrafter"/>
</dbReference>
<organism evidence="12 13">
    <name type="scientific">Rhododendron simsii</name>
    <name type="common">Sims's rhododendron</name>
    <dbReference type="NCBI Taxonomy" id="118357"/>
    <lineage>
        <taxon>Eukaryota</taxon>
        <taxon>Viridiplantae</taxon>
        <taxon>Streptophyta</taxon>
        <taxon>Embryophyta</taxon>
        <taxon>Tracheophyta</taxon>
        <taxon>Spermatophyta</taxon>
        <taxon>Magnoliopsida</taxon>
        <taxon>eudicotyledons</taxon>
        <taxon>Gunneridae</taxon>
        <taxon>Pentapetalae</taxon>
        <taxon>asterids</taxon>
        <taxon>Ericales</taxon>
        <taxon>Ericaceae</taxon>
        <taxon>Ericoideae</taxon>
        <taxon>Rhodoreae</taxon>
        <taxon>Rhododendron</taxon>
    </lineage>
</organism>
<keyword evidence="8" id="KW-0863">Zinc-finger</keyword>
<evidence type="ECO:0000256" key="6">
    <source>
        <dbReference type="ARBA" id="ARBA00023065"/>
    </source>
</evidence>
<dbReference type="Gene3D" id="4.10.60.10">
    <property type="entry name" value="Zinc finger, CCHC-type"/>
    <property type="match status" value="1"/>
</dbReference>
<feature type="domain" description="CCHC-type" evidence="11">
    <location>
        <begin position="188"/>
        <end position="202"/>
    </location>
</feature>
<protein>
    <recommendedName>
        <fullName evidence="11">CCHC-type domain-containing protein</fullName>
    </recommendedName>
</protein>
<feature type="transmembrane region" description="Helical" evidence="10">
    <location>
        <begin position="890"/>
        <end position="910"/>
    </location>
</feature>
<feature type="transmembrane region" description="Helical" evidence="10">
    <location>
        <begin position="830"/>
        <end position="854"/>
    </location>
</feature>
<dbReference type="SUPFAM" id="SSF57756">
    <property type="entry name" value="Retrovirus zinc finger-like domains"/>
    <property type="match status" value="1"/>
</dbReference>
<dbReference type="PANTHER" id="PTHR31064:SF30">
    <property type="entry name" value="HIGH-AFFINITY POTASSIUM TRANSPORT PROTEIN-RELATED"/>
    <property type="match status" value="1"/>
</dbReference>
<dbReference type="PANTHER" id="PTHR31064">
    <property type="entry name" value="POTASSIUM TRANSPORT PROTEIN DDB_G0292412-RELATED"/>
    <property type="match status" value="1"/>
</dbReference>
<keyword evidence="8" id="KW-0479">Metal-binding</keyword>
<evidence type="ECO:0000256" key="4">
    <source>
        <dbReference type="ARBA" id="ARBA00022692"/>
    </source>
</evidence>
<comment type="caution">
    <text evidence="12">The sequence shown here is derived from an EMBL/GenBank/DDBJ whole genome shotgun (WGS) entry which is preliminary data.</text>
</comment>
<feature type="compositionally biased region" description="Low complexity" evidence="9">
    <location>
        <begin position="173"/>
        <end position="183"/>
    </location>
</feature>
<keyword evidence="4 10" id="KW-0812">Transmembrane</keyword>
<keyword evidence="5 10" id="KW-1133">Transmembrane helix</keyword>
<dbReference type="Proteomes" id="UP000626092">
    <property type="component" value="Unassembled WGS sequence"/>
</dbReference>
<evidence type="ECO:0000313" key="12">
    <source>
        <dbReference type="EMBL" id="KAF7154297.1"/>
    </source>
</evidence>
<dbReference type="GO" id="GO:0005886">
    <property type="term" value="C:plasma membrane"/>
    <property type="evidence" value="ECO:0007669"/>
    <property type="project" value="TreeGrafter"/>
</dbReference>
<evidence type="ECO:0000256" key="7">
    <source>
        <dbReference type="ARBA" id="ARBA00023136"/>
    </source>
</evidence>
<keyword evidence="7 10" id="KW-0472">Membrane</keyword>
<feature type="transmembrane region" description="Helical" evidence="10">
    <location>
        <begin position="745"/>
        <end position="765"/>
    </location>
</feature>
<feature type="transmembrane region" description="Helical" evidence="10">
    <location>
        <begin position="618"/>
        <end position="640"/>
    </location>
</feature>
<feature type="transmembrane region" description="Helical" evidence="10">
    <location>
        <begin position="706"/>
        <end position="733"/>
    </location>
</feature>
<feature type="transmembrane region" description="Helical" evidence="10">
    <location>
        <begin position="780"/>
        <end position="809"/>
    </location>
</feature>
<dbReference type="GO" id="GO:0003676">
    <property type="term" value="F:nucleic acid binding"/>
    <property type="evidence" value="ECO:0007669"/>
    <property type="project" value="InterPro"/>
</dbReference>
<dbReference type="InterPro" id="IPR054722">
    <property type="entry name" value="PolX-like_BBD"/>
</dbReference>
<gene>
    <name evidence="12" type="ORF">RHSIM_Rhsim01G0112500</name>
</gene>
<evidence type="ECO:0000256" key="5">
    <source>
        <dbReference type="ARBA" id="ARBA00022989"/>
    </source>
</evidence>
<dbReference type="EMBL" id="WJXA01000001">
    <property type="protein sequence ID" value="KAF7154297.1"/>
    <property type="molecule type" value="Genomic_DNA"/>
</dbReference>